<proteinExistence type="predicted"/>
<reference evidence="1" key="1">
    <citation type="submission" date="2023-08" db="EMBL/GenBank/DDBJ databases">
        <title>Reference Genome Resource for the Citrus Pathogen Phytophthora citrophthora.</title>
        <authorList>
            <person name="Moller H."/>
            <person name="Coetzee B."/>
            <person name="Rose L.J."/>
            <person name="Van Niekerk J.M."/>
        </authorList>
    </citation>
    <scope>NUCLEOTIDE SEQUENCE</scope>
    <source>
        <strain evidence="1">STE-U-9442</strain>
    </source>
</reference>
<accession>A0AAD9GWC7</accession>
<dbReference type="EMBL" id="JASMQC010000004">
    <property type="protein sequence ID" value="KAK1945403.1"/>
    <property type="molecule type" value="Genomic_DNA"/>
</dbReference>
<evidence type="ECO:0000313" key="2">
    <source>
        <dbReference type="Proteomes" id="UP001259832"/>
    </source>
</evidence>
<gene>
    <name evidence="1" type="ORF">P3T76_002451</name>
</gene>
<name>A0AAD9GWC7_9STRA</name>
<sequence>MSYEVDRLRDLEGNNSTARQPSFPEMVDIILSLLRLNKLMTTFLGLEHHQELETMKRRNISVLEDSLAS</sequence>
<dbReference type="Proteomes" id="UP001259832">
    <property type="component" value="Unassembled WGS sequence"/>
</dbReference>
<dbReference type="AlphaFoldDB" id="A0AAD9GWC7"/>
<protein>
    <submittedName>
        <fullName evidence="1">Uncharacterized protein</fullName>
    </submittedName>
</protein>
<keyword evidence="2" id="KW-1185">Reference proteome</keyword>
<comment type="caution">
    <text evidence="1">The sequence shown here is derived from an EMBL/GenBank/DDBJ whole genome shotgun (WGS) entry which is preliminary data.</text>
</comment>
<organism evidence="1 2">
    <name type="scientific">Phytophthora citrophthora</name>
    <dbReference type="NCBI Taxonomy" id="4793"/>
    <lineage>
        <taxon>Eukaryota</taxon>
        <taxon>Sar</taxon>
        <taxon>Stramenopiles</taxon>
        <taxon>Oomycota</taxon>
        <taxon>Peronosporomycetes</taxon>
        <taxon>Peronosporales</taxon>
        <taxon>Peronosporaceae</taxon>
        <taxon>Phytophthora</taxon>
    </lineage>
</organism>
<evidence type="ECO:0000313" key="1">
    <source>
        <dbReference type="EMBL" id="KAK1945403.1"/>
    </source>
</evidence>